<evidence type="ECO:0008006" key="4">
    <source>
        <dbReference type="Google" id="ProtNLM"/>
    </source>
</evidence>
<evidence type="ECO:0000313" key="2">
    <source>
        <dbReference type="EMBL" id="GMH79603.1"/>
    </source>
</evidence>
<dbReference type="InterPro" id="IPR023393">
    <property type="entry name" value="START-like_dom_sf"/>
</dbReference>
<dbReference type="InterPro" id="IPR051213">
    <property type="entry name" value="START_lipid_transfer"/>
</dbReference>
<proteinExistence type="predicted"/>
<accession>A0A9W7EJV8</accession>
<evidence type="ECO:0000256" key="1">
    <source>
        <dbReference type="SAM" id="MobiDB-lite"/>
    </source>
</evidence>
<keyword evidence="3" id="KW-1185">Reference proteome</keyword>
<sequence length="1622" mass="182792">MSSSSTPRSPAAGEKALSLQTSADSFDENNPPSPKLRGLSKFVSTTSVLHQVPEVVLNTIMGTPRDVNDDGSTSSKLKIEVIQAISSDEAVVKWSFSIEGGKTGIEIVVKLKVTKRMDGDITVSAESVELPSASIEEPSNPRTKLVRIVLEKGIISLQPEKLEQTAFTFSAKAGIAIANGGESEKKPPNADRVNSSTSAYSSKKIITPLSLPTFKTGNQDVEDLVLRIPSLLYDLFEIEEIIDERMKADFIKNIESPPQQTDAERNQIAKSADLVRDITSKARRIAGTVLDPVEKYLHQPPGEAVWGLSITKMDVPATTLLAELWCLDTYEKLAYHKSTAIRELYKDIDGTRGMEFSLSVRLPSGFQSRLFQSWYTWEGRTEADGRKIYIVSYIPLQEYKGTRHEITGDQRMVRAGIRGVYIVKELTDNTCEWTWAQQLDLKIKAMTKKLLAFIVWQQLGWVDEMYEKFKRNGMEVDRENREVLIKVMKARRGTPLMEDQVEIFERCSALLGEEGGGGWKPLSSKNAEVKMAIKYFPPKKGERSVLTGKAVGVVDSSAEEVAAWVMDYCSNGRMRVSREEDNSPRLELREKRRENEATFVTVKPLTVLLDKREFVFRMIWRSEGGKMTVAVESIDDEVDYGARLRMTRGFCRGLYVIECLPIRSGVKQCRLTFVQNVDAGGIIPAWVVDKNTGKALNIVQEIVDEFREDEKVDAAEIRELTTFIREAGEEEVYSEEEEALIQRVRQKFLDSLKEGNWRKLRSPDNFVTMESIEQPGNNKEQGTLIGRSVTVLDATIEQCAAWNYNKMMREKLNERSRDGELSRKMIKINNHSDLYYLLMDAGVAGLKPREWLVRMVWKVVDENTIWTSAEDVKHDDFPIGGGKGNDYVRGSADAFYKFEKLPDVRGVPQTRVTYCQNVDLRGNVPKIIANNRVTNVLAYLSRTRVKFDRSEDFDVRRRAELGRMIKKAKSTQESSAEALKRFEDLYSERRDCEQPRKDFGLAHESKVHATLFGGHGWGRTSVKVRAELTEVAAFLWDFGSRAGMRISADVERTFQTKFVEGELILKKEIQRRQKLESHLGVHHTDRTFNSIMTLTWTSSDTIILSVIPQDEDGNSVRGTARSKSERARGSVLMSDKDAVTAKENVVIRLKKVGDGKTKLDYACHVNLGLGVSHRSTQSFVEGRIHEMHAISVYFQRITDIEVYRKHDGQALAYDILWNVHSSKHRVERLDLVAKENKALKDLLKKYPSVKAILSNVLKGNLNMNRVVNMKLECIGEKEGTQIGKNLIPSLMTEALPEAGVNEWRVNNRAVRELVEKHPWFEAMAVVIGRGIVKTAHWGLMGRVVVGALVSMSDLATDCAVLWQYWEGGEEMLTYRNLSIVSLSCSMLLQLMVAYFQNRNAGSWKVFKECLIVLFGLKAPWDAYRVAMGAEHEAGAVFEPLMEMTLSKCVELFTESIPAILIQTAAILNVIESGGTFTGENRVTKTSLTSLFVSVMAVGFVSATISYDFDTDPKRRAENPEFYGYVPDSSKKRPIMFSALINMTASSVLIKSILICVLGRIDSIYPWYYLGLDVVLFIVIKMARNDFSYWIPIEGQLGTAISLLVRPIEKGTSFSRGSTPRRS</sequence>
<dbReference type="EMBL" id="BRXY01000236">
    <property type="protein sequence ID" value="GMH79603.1"/>
    <property type="molecule type" value="Genomic_DNA"/>
</dbReference>
<dbReference type="Gene3D" id="3.30.530.20">
    <property type="match status" value="2"/>
</dbReference>
<dbReference type="Proteomes" id="UP001165085">
    <property type="component" value="Unassembled WGS sequence"/>
</dbReference>
<dbReference type="OrthoDB" id="202129at2759"/>
<dbReference type="PANTHER" id="PTHR19308">
    <property type="entry name" value="PHOSPHATIDYLCHOLINE TRANSFER PROTEIN"/>
    <property type="match status" value="1"/>
</dbReference>
<dbReference type="CDD" id="cd00177">
    <property type="entry name" value="START"/>
    <property type="match status" value="1"/>
</dbReference>
<organism evidence="2 3">
    <name type="scientific">Triparma strigata</name>
    <dbReference type="NCBI Taxonomy" id="1606541"/>
    <lineage>
        <taxon>Eukaryota</taxon>
        <taxon>Sar</taxon>
        <taxon>Stramenopiles</taxon>
        <taxon>Ochrophyta</taxon>
        <taxon>Bolidophyceae</taxon>
        <taxon>Parmales</taxon>
        <taxon>Triparmaceae</taxon>
        <taxon>Triparma</taxon>
    </lineage>
</organism>
<reference evidence="3" key="1">
    <citation type="journal article" date="2023" name="Commun. Biol.">
        <title>Genome analysis of Parmales, the sister group of diatoms, reveals the evolutionary specialization of diatoms from phago-mixotrophs to photoautotrophs.</title>
        <authorList>
            <person name="Ban H."/>
            <person name="Sato S."/>
            <person name="Yoshikawa S."/>
            <person name="Yamada K."/>
            <person name="Nakamura Y."/>
            <person name="Ichinomiya M."/>
            <person name="Sato N."/>
            <person name="Blanc-Mathieu R."/>
            <person name="Endo H."/>
            <person name="Kuwata A."/>
            <person name="Ogata H."/>
        </authorList>
    </citation>
    <scope>NUCLEOTIDE SEQUENCE [LARGE SCALE GENOMIC DNA]</scope>
    <source>
        <strain evidence="3">NIES 3701</strain>
    </source>
</reference>
<feature type="compositionally biased region" description="Polar residues" evidence="1">
    <location>
        <begin position="18"/>
        <end position="30"/>
    </location>
</feature>
<comment type="caution">
    <text evidence="2">The sequence shown here is derived from an EMBL/GenBank/DDBJ whole genome shotgun (WGS) entry which is preliminary data.</text>
</comment>
<evidence type="ECO:0000313" key="3">
    <source>
        <dbReference type="Proteomes" id="UP001165085"/>
    </source>
</evidence>
<dbReference type="PANTHER" id="PTHR19308:SF14">
    <property type="entry name" value="START DOMAIN-CONTAINING PROTEIN"/>
    <property type="match status" value="1"/>
</dbReference>
<gene>
    <name evidence="2" type="ORF">TrST_g7877</name>
</gene>
<feature type="region of interest" description="Disordered" evidence="1">
    <location>
        <begin position="1"/>
        <end position="38"/>
    </location>
</feature>
<name>A0A9W7EJV8_9STRA</name>
<protein>
    <recommendedName>
        <fullName evidence="4">START domain-containing protein</fullName>
    </recommendedName>
</protein>
<dbReference type="SUPFAM" id="SSF55961">
    <property type="entry name" value="Bet v1-like"/>
    <property type="match status" value="2"/>
</dbReference>